<gene>
    <name evidence="7" type="ORF">C2E20_4345</name>
</gene>
<proteinExistence type="predicted"/>
<evidence type="ECO:0000313" key="8">
    <source>
        <dbReference type="Proteomes" id="UP000239649"/>
    </source>
</evidence>
<feature type="region of interest" description="Disordered" evidence="5">
    <location>
        <begin position="279"/>
        <end position="345"/>
    </location>
</feature>
<feature type="region of interest" description="Disordered" evidence="5">
    <location>
        <begin position="58"/>
        <end position="105"/>
    </location>
</feature>
<dbReference type="GO" id="GO:0009306">
    <property type="term" value="P:protein secretion"/>
    <property type="evidence" value="ECO:0007669"/>
    <property type="project" value="InterPro"/>
</dbReference>
<protein>
    <submittedName>
        <fullName evidence="7">Embryo defective 2410 isoform 2</fullName>
    </submittedName>
</protein>
<keyword evidence="2" id="KW-0812">Transmembrane</keyword>
<dbReference type="InterPro" id="IPR053022">
    <property type="entry name" value="Chloroplast_translocon_comp"/>
</dbReference>
<comment type="subcellular location">
    <subcellularLocation>
        <location evidence="1">Membrane</location>
        <topology evidence="1">Single-pass membrane protein</topology>
    </subcellularLocation>
</comment>
<dbReference type="InterPro" id="IPR007452">
    <property type="entry name" value="TamB_C"/>
</dbReference>
<feature type="region of interest" description="Disordered" evidence="5">
    <location>
        <begin position="1557"/>
        <end position="1576"/>
    </location>
</feature>
<feature type="domain" description="Translocation and assembly module TamB C-terminal" evidence="6">
    <location>
        <begin position="1918"/>
        <end position="2337"/>
    </location>
</feature>
<evidence type="ECO:0000256" key="2">
    <source>
        <dbReference type="ARBA" id="ARBA00022692"/>
    </source>
</evidence>
<evidence type="ECO:0000256" key="3">
    <source>
        <dbReference type="ARBA" id="ARBA00022989"/>
    </source>
</evidence>
<dbReference type="PANTHER" id="PTHR34457">
    <property type="entry name" value="EMBRYO DEFECTIVE 2410"/>
    <property type="match status" value="1"/>
</dbReference>
<accession>A0A2P6VDL9</accession>
<feature type="compositionally biased region" description="Gly residues" evidence="5">
    <location>
        <begin position="1561"/>
        <end position="1570"/>
    </location>
</feature>
<dbReference type="OrthoDB" id="1386367at2759"/>
<dbReference type="GO" id="GO:0005886">
    <property type="term" value="C:plasma membrane"/>
    <property type="evidence" value="ECO:0007669"/>
    <property type="project" value="InterPro"/>
</dbReference>
<evidence type="ECO:0000259" key="6">
    <source>
        <dbReference type="Pfam" id="PF04357"/>
    </source>
</evidence>
<feature type="region of interest" description="Disordered" evidence="5">
    <location>
        <begin position="491"/>
        <end position="598"/>
    </location>
</feature>
<evidence type="ECO:0000313" key="7">
    <source>
        <dbReference type="EMBL" id="PSC72183.1"/>
    </source>
</evidence>
<feature type="compositionally biased region" description="Low complexity" evidence="5">
    <location>
        <begin position="325"/>
        <end position="345"/>
    </location>
</feature>
<keyword evidence="8" id="KW-1185">Reference proteome</keyword>
<feature type="compositionally biased region" description="Low complexity" evidence="5">
    <location>
        <begin position="534"/>
        <end position="543"/>
    </location>
</feature>
<evidence type="ECO:0000256" key="5">
    <source>
        <dbReference type="SAM" id="MobiDB-lite"/>
    </source>
</evidence>
<organism evidence="7 8">
    <name type="scientific">Micractinium conductrix</name>
    <dbReference type="NCBI Taxonomy" id="554055"/>
    <lineage>
        <taxon>Eukaryota</taxon>
        <taxon>Viridiplantae</taxon>
        <taxon>Chlorophyta</taxon>
        <taxon>core chlorophytes</taxon>
        <taxon>Trebouxiophyceae</taxon>
        <taxon>Chlorellales</taxon>
        <taxon>Chlorellaceae</taxon>
        <taxon>Chlorella clade</taxon>
        <taxon>Micractinium</taxon>
    </lineage>
</organism>
<dbReference type="Proteomes" id="UP000239649">
    <property type="component" value="Unassembled WGS sequence"/>
</dbReference>
<feature type="compositionally biased region" description="Gly residues" evidence="5">
    <location>
        <begin position="65"/>
        <end position="96"/>
    </location>
</feature>
<dbReference type="EMBL" id="LHPF02000011">
    <property type="protein sequence ID" value="PSC72183.1"/>
    <property type="molecule type" value="Genomic_DNA"/>
</dbReference>
<evidence type="ECO:0000256" key="1">
    <source>
        <dbReference type="ARBA" id="ARBA00004167"/>
    </source>
</evidence>
<feature type="compositionally biased region" description="Low complexity" evidence="5">
    <location>
        <begin position="1304"/>
        <end position="1336"/>
    </location>
</feature>
<reference evidence="7 8" key="1">
    <citation type="journal article" date="2018" name="Plant J.">
        <title>Genome sequences of Chlorella sorokiniana UTEX 1602 and Micractinium conductrix SAG 241.80: implications to maltose excretion by a green alga.</title>
        <authorList>
            <person name="Arriola M.B."/>
            <person name="Velmurugan N."/>
            <person name="Zhang Y."/>
            <person name="Plunkett M.H."/>
            <person name="Hondzo H."/>
            <person name="Barney B.M."/>
        </authorList>
    </citation>
    <scope>NUCLEOTIDE SEQUENCE [LARGE SCALE GENOMIC DNA]</scope>
    <source>
        <strain evidence="7 8">SAG 241.80</strain>
    </source>
</reference>
<evidence type="ECO:0000256" key="4">
    <source>
        <dbReference type="ARBA" id="ARBA00023136"/>
    </source>
</evidence>
<keyword evidence="3" id="KW-1133">Transmembrane helix</keyword>
<dbReference type="PANTHER" id="PTHR34457:SF3">
    <property type="entry name" value="PROTEIN TIC236, CHLOROPLASTIC"/>
    <property type="match status" value="1"/>
</dbReference>
<sequence>MRPARLSGSFGARALRHGPCRTLVARQAAPFPSAQPRLPPRCLQRRVECRRGTAAARLRAAASTGGPGSSDGSGQGGGGNSGGGSSGGGSGSGGPGDEQPAGDDGPLVALAELRSKLKPLGTAFQAAVAALWDAQRQWLRHWLARTALAVGVLAASATAGANLWGLPLLNLDVLPTAQAAAAAVLHREVALGAVRWIAPTGLLGLTPLACLGPVSVGRGPVEQSSASVHRLFLCLDLPRSLAQRSVVLAAKAHGVQVDLVQGGNYSWFGYPEDTVPSARDFLPGLGGGGDDGSGGGGTGSEGGSGRSEGGPANSGSGSDGGSGSTGLPPAASGGVPPAAGSGGAARSAASVGTVQHMDALASLSVPVSRQLQQLVERLTRELLAAAGAAGVRPQAAAAGAAAGADAQQLQPVQASEQQQQQQPAVVAVGLKAAEGAAAAAPLVPSPATCALNEVGDVRAPEYMQPQERVRAATAHGGFARMVVDPATLHKKGGSASLPWAHQRPPAASLIGSRLGGRQGDEGDADAAGSGGAAAGAETAAEGLAAGGSAGESAFQPEGGAPGAGASSEAGAAHRRPPLLHPGYFSPAAGPSYTPAPPEALIDARNRRTTLGSLLRGAVEGALSRLHMPEIALGGITVQGGTVDAHVAGEALPRRFTDVSVSLRLGRGYDTLLVDLTALPYKRHPSSAKCTMPSPHAHRHLRHVTGGAEAQTYQEALAAAATGDAAAAAVATAAAEGRDLPPEAGLPVAAVAAYAGGPSGGRLRVRVEAAGIIAGVVPSLGEAVEPGVPVPALDIRVGGEGLHGPLVERLIELPMDIASGQINGELRIRSHDAASWHFPEFYGRLAVRGASFHFWDATDDITDACLDLLFETDRLYFHNATGRFGAVPMSLTGDLDLNPDWGQYRLSAAVPGVEVNALRATLGVRPTPQPVAGAVAGVLHVTGPLEKPVFSGTARGVRPTAAQLAACEQTDALAALLAEPRAVGAYDRVPLAGAGAVFALDTAAETMQLHALHGELLDGGELHGSGRMWVAPLAEHDPSAVRVAAEGRDLAVEAVARRYLPEGVAPPPGMVVGRASLTATMLGSHMAPTLEVALSLPEASASCAVTLRREAARLSLASPHADAAGTVHLAPPSFDAVKAAITQAAATALARPAPTGLDAEVGLRGLDVVPLVSGQVALRQLASGQPVRLKLAGKARVSGTVRQQAVAAAPAAPAEAGGGTPAAPASWQFAGDLGLESVRVNQLRLWQKLAGRLEASGGGVSVHGKGLRANETLDLDLALPLLAPPTQRSPAAAARVAAPPQAAAKQPAAVAEAKPEAVRTPAELEGAEGSSGGAAAAPEPPLAEAPRAGGGRLQLRCGALQVAGDVDAAGSQVNFKVAALKLDELELASLRGDLQEVSCSLNFDSHTGRGKLALLNPRYSGLRGDSLSGGFRWERDVVRLEKLVLQQQRSRYEVQGEYSLPPNTPLPRSASDLAWQSTAGGSSSAATLPGRWRVQVSVPGAELQELLPAARLLQSATSLPPAEYERARTRFLQAIERASLRAADLNTQLRSMAEQLAPAAGEGKGAGGSGRADGTPAPALHLPGLQDIRGQWSGSVQAYGGGSSAASCDFDLRGQSWQWGSYGLDGLLAAGSYHEEEGVQLQEFVLKSGDAKLQVRGSLLGEHQDATVLLTDFPMATLRPIFRAIPALQHAAPAVPAEAPPPLASPRPLGLLTHALGRAARQGLHGEDADSPINGLLYLSGNIAGSKAQPTGELAVRLYDAAVGETRLSQAQASARLSEQQQLTFSVEVVPAEGHRQAGYVKAAGVVPLTEAAAAAAAAPPAPPTPASAAAAAAAQLDVRLSVKDGGMALLTSVTPDLRWQGGQAAVELRLRGSLEQPVLSGTASVAKATLECPAVLRWPLTNVTAEVRAGGGLLTVEGLEARCGRRGTLRLRGTLPVYGPSGGGGSGGRDAPPTYRLAAEASGLELRLRNMYSGQYDASLVLTGSLACPTVGGSMRFSKGIVFIVPQGAPDVAASTAAAVGTDTLLTPSGPGGAGQAGSVARVFDILTRGESGLAQQFEAVMRQEVEAVEHMVEDAGQHNLALDGLTLRLGPDLRAMYPLVMNFGVEGELAVSGPAHPDQVRVRGSVRLPSGDVNLVATQLALDRRHANLITFGADEAGATAAGLDPWVDLVMTGGDVRVAIQGRASEWQDHLSLHYIASRARPDAAGEALEPADAARLFEEKLKAALLAEDGQLALSRLAGTTVSTLMPKIETQGQVGGARWRLVSAPSIPGLLSLDPSLADPSNILSSITMGTEVEIEFGKKLQAAMTRKLAESDVTTQWSLTYKLNSKLRMQFNITSAPPFPKTLLFQFSSEGAAST</sequence>
<comment type="caution">
    <text evidence="7">The sequence shown here is derived from an EMBL/GenBank/DDBJ whole genome shotgun (WGS) entry which is preliminary data.</text>
</comment>
<dbReference type="STRING" id="554055.A0A2P6VDL9"/>
<keyword evidence="4" id="KW-0472">Membrane</keyword>
<feature type="region of interest" description="Disordered" evidence="5">
    <location>
        <begin position="1304"/>
        <end position="1348"/>
    </location>
</feature>
<feature type="compositionally biased region" description="Gly residues" evidence="5">
    <location>
        <begin position="284"/>
        <end position="308"/>
    </location>
</feature>
<feature type="compositionally biased region" description="Low complexity" evidence="5">
    <location>
        <begin position="550"/>
        <end position="570"/>
    </location>
</feature>
<name>A0A2P6VDL9_9CHLO</name>
<dbReference type="Pfam" id="PF04357">
    <property type="entry name" value="TamB"/>
    <property type="match status" value="1"/>
</dbReference>